<feature type="region of interest" description="Disordered" evidence="8">
    <location>
        <begin position="1"/>
        <end position="25"/>
    </location>
</feature>
<sequence>MTHEHTPTTMDSPSSSSSNNHHPHPPPSLLSFLAVFKNVLNQELIRSVHAYRVFPEEEGDEREVCVEREFLFSPTSYLEITVPIPRQLLLVDPMVADSICHRPRFHEGQTIGLWLCILAFDSAAPATSSKPPHIPPILSFSRNSRLKSVPTLSCDLQKVFQLRCEAENQELRHVASEEIFVDKENEFSQPMKNVSDYHEDRVLHSCPIIKQAISENQRTDEIAPEVGASMKKKRAAAEHVASISLTDLVKYFNLPIIEASKSLNVGLTVLKRKCREFGIPRWPHRKIKSLDTLIHNLQEEVHRQEKEDKAAAARAATKRKRMLETEKEGIERSPFMELQGETKRFRQDVFKRRHKEKVLSKKCQQLSLEVHNCFHN</sequence>
<dbReference type="PANTHER" id="PTHR46373">
    <property type="entry name" value="PROTEIN RKD4"/>
    <property type="match status" value="1"/>
</dbReference>
<dbReference type="InterPro" id="IPR003035">
    <property type="entry name" value="RWP-RK_dom"/>
</dbReference>
<reference evidence="11" key="1">
    <citation type="submission" date="2025-08" db="UniProtKB">
        <authorList>
            <consortium name="RefSeq"/>
        </authorList>
    </citation>
    <scope>IDENTIFICATION</scope>
</reference>
<dbReference type="PANTHER" id="PTHR46373:SF12">
    <property type="entry name" value="PROTEIN RKD5"/>
    <property type="match status" value="1"/>
</dbReference>
<keyword evidence="5" id="KW-0804">Transcription</keyword>
<keyword evidence="2" id="KW-0805">Transcription regulation</keyword>
<feature type="coiled-coil region" evidence="7">
    <location>
        <begin position="287"/>
        <end position="333"/>
    </location>
</feature>
<dbReference type="InParanoid" id="A0A6I9QGS5"/>
<keyword evidence="3 7" id="KW-0175">Coiled coil</keyword>
<proteinExistence type="predicted"/>
<dbReference type="GO" id="GO:0003700">
    <property type="term" value="F:DNA-binding transcription factor activity"/>
    <property type="evidence" value="ECO:0007669"/>
    <property type="project" value="InterPro"/>
</dbReference>
<dbReference type="KEGG" id="egu:105034798"/>
<dbReference type="Proteomes" id="UP000504607">
    <property type="component" value="Unplaced"/>
</dbReference>
<evidence type="ECO:0000256" key="4">
    <source>
        <dbReference type="ARBA" id="ARBA00023125"/>
    </source>
</evidence>
<evidence type="ECO:0000256" key="7">
    <source>
        <dbReference type="SAM" id="Coils"/>
    </source>
</evidence>
<evidence type="ECO:0000313" key="11">
    <source>
        <dbReference type="RefSeq" id="XP_010908389.1"/>
    </source>
</evidence>
<organism evidence="10 11">
    <name type="scientific">Elaeis guineensis var. tenera</name>
    <name type="common">Oil palm</name>
    <dbReference type="NCBI Taxonomy" id="51953"/>
    <lineage>
        <taxon>Eukaryota</taxon>
        <taxon>Viridiplantae</taxon>
        <taxon>Streptophyta</taxon>
        <taxon>Embryophyta</taxon>
        <taxon>Tracheophyta</taxon>
        <taxon>Spermatophyta</taxon>
        <taxon>Magnoliopsida</taxon>
        <taxon>Liliopsida</taxon>
        <taxon>Arecaceae</taxon>
        <taxon>Arecoideae</taxon>
        <taxon>Cocoseae</taxon>
        <taxon>Elaeidinae</taxon>
        <taxon>Elaeis</taxon>
    </lineage>
</organism>
<dbReference type="GeneID" id="105034798"/>
<keyword evidence="4" id="KW-0238">DNA-binding</keyword>
<accession>A0A6I9QGS5</accession>
<evidence type="ECO:0000256" key="5">
    <source>
        <dbReference type="ARBA" id="ARBA00023163"/>
    </source>
</evidence>
<keyword evidence="10" id="KW-1185">Reference proteome</keyword>
<evidence type="ECO:0000256" key="3">
    <source>
        <dbReference type="ARBA" id="ARBA00023054"/>
    </source>
</evidence>
<keyword evidence="6" id="KW-0539">Nucleus</keyword>
<name>A0A6I9QGS5_ELAGV</name>
<evidence type="ECO:0000256" key="8">
    <source>
        <dbReference type="SAM" id="MobiDB-lite"/>
    </source>
</evidence>
<evidence type="ECO:0000256" key="2">
    <source>
        <dbReference type="ARBA" id="ARBA00023015"/>
    </source>
</evidence>
<evidence type="ECO:0000313" key="10">
    <source>
        <dbReference type="Proteomes" id="UP000504607"/>
    </source>
</evidence>
<dbReference type="PROSITE" id="PS51519">
    <property type="entry name" value="RWP_RK"/>
    <property type="match status" value="1"/>
</dbReference>
<dbReference type="AlphaFoldDB" id="A0A6I9QGS5"/>
<evidence type="ECO:0000256" key="1">
    <source>
        <dbReference type="ARBA" id="ARBA00004049"/>
    </source>
</evidence>
<dbReference type="GO" id="GO:0003677">
    <property type="term" value="F:DNA binding"/>
    <property type="evidence" value="ECO:0007669"/>
    <property type="project" value="UniProtKB-KW"/>
</dbReference>
<comment type="function">
    <text evidence="1">Putative transcription factor.</text>
</comment>
<dbReference type="OrthoDB" id="6270329at2759"/>
<dbReference type="InterPro" id="IPR044607">
    <property type="entry name" value="RKD-like"/>
</dbReference>
<dbReference type="Pfam" id="PF02042">
    <property type="entry name" value="RWP-RK"/>
    <property type="match status" value="1"/>
</dbReference>
<evidence type="ECO:0000259" key="9">
    <source>
        <dbReference type="PROSITE" id="PS51519"/>
    </source>
</evidence>
<feature type="domain" description="RWP-RK" evidence="9">
    <location>
        <begin position="225"/>
        <end position="310"/>
    </location>
</feature>
<gene>
    <name evidence="11" type="primary">LOC105034798</name>
</gene>
<protein>
    <submittedName>
        <fullName evidence="11">Protein RKD5 isoform X1</fullName>
    </submittedName>
</protein>
<dbReference type="FunCoup" id="A0A6I9QGS5">
    <property type="interactions" value="6"/>
</dbReference>
<evidence type="ECO:0000256" key="6">
    <source>
        <dbReference type="ARBA" id="ARBA00023242"/>
    </source>
</evidence>
<dbReference type="RefSeq" id="XP_010908389.1">
    <property type="nucleotide sequence ID" value="XM_010910087.3"/>
</dbReference>